<name>A0A974WK98_9BACT</name>
<proteinExistence type="predicted"/>
<evidence type="ECO:0000256" key="1">
    <source>
        <dbReference type="SAM" id="SignalP"/>
    </source>
</evidence>
<feature type="chain" id="PRO_5037386807" description="DUF4249 family protein" evidence="1">
    <location>
        <begin position="21"/>
        <end position="251"/>
    </location>
</feature>
<evidence type="ECO:0000313" key="2">
    <source>
        <dbReference type="EMBL" id="QSE98717.1"/>
    </source>
</evidence>
<sequence length="251" mass="28359">MKLIRIITLFAILISLNACDEEEKIYQTVIVVTDNQLNEISEGTVTVYGGREDFFLKTNPISEHDLSISNPIIIPESKHENTNYWIDAVSGNLNSYRYVSYSGERLGAPPFDRMSDESIVSDDELFEVYYRIKLTRTPTNIQFLVLNEAIPQADAQVQLYLTEEDYRNNITPKNSEGNELNISYGDKLPSGQFDGITDEEGIVVLKYLEPRKYWFRITTENGLSNDGGIISLDQPLPDDPDVSTSITVGVN</sequence>
<reference evidence="2" key="1">
    <citation type="submission" date="2021-02" db="EMBL/GenBank/DDBJ databases">
        <title>Fulvivirga sp. S481 isolated from sea water.</title>
        <authorList>
            <person name="Bae S.S."/>
            <person name="Baek K."/>
        </authorList>
    </citation>
    <scope>NUCLEOTIDE SEQUENCE</scope>
    <source>
        <strain evidence="2">S481</strain>
    </source>
</reference>
<dbReference type="RefSeq" id="WP_205723231.1">
    <property type="nucleotide sequence ID" value="NZ_CP070608.1"/>
</dbReference>
<dbReference type="EMBL" id="CP070608">
    <property type="protein sequence ID" value="QSE98717.1"/>
    <property type="molecule type" value="Genomic_DNA"/>
</dbReference>
<organism evidence="2 3">
    <name type="scientific">Fulvivirga lutea</name>
    <dbReference type="NCBI Taxonomy" id="2810512"/>
    <lineage>
        <taxon>Bacteria</taxon>
        <taxon>Pseudomonadati</taxon>
        <taxon>Bacteroidota</taxon>
        <taxon>Cytophagia</taxon>
        <taxon>Cytophagales</taxon>
        <taxon>Fulvivirgaceae</taxon>
        <taxon>Fulvivirga</taxon>
    </lineage>
</organism>
<gene>
    <name evidence="2" type="ORF">JR347_06450</name>
</gene>
<keyword evidence="1" id="KW-0732">Signal</keyword>
<evidence type="ECO:0008006" key="4">
    <source>
        <dbReference type="Google" id="ProtNLM"/>
    </source>
</evidence>
<protein>
    <recommendedName>
        <fullName evidence="4">DUF4249 family protein</fullName>
    </recommendedName>
</protein>
<accession>A0A974WK98</accession>
<evidence type="ECO:0000313" key="3">
    <source>
        <dbReference type="Proteomes" id="UP000662783"/>
    </source>
</evidence>
<keyword evidence="3" id="KW-1185">Reference proteome</keyword>
<dbReference type="KEGG" id="fuv:JR347_06450"/>
<dbReference type="Proteomes" id="UP000662783">
    <property type="component" value="Chromosome"/>
</dbReference>
<feature type="signal peptide" evidence="1">
    <location>
        <begin position="1"/>
        <end position="20"/>
    </location>
</feature>
<dbReference type="AlphaFoldDB" id="A0A974WK98"/>